<dbReference type="RefSeq" id="WP_086817525.1">
    <property type="nucleotide sequence ID" value="NZ_BJMM01000043.1"/>
</dbReference>
<evidence type="ECO:0000313" key="2">
    <source>
        <dbReference type="EMBL" id="GEB53129.1"/>
    </source>
</evidence>
<proteinExistence type="predicted"/>
<feature type="compositionally biased region" description="Polar residues" evidence="1">
    <location>
        <begin position="48"/>
        <end position="62"/>
    </location>
</feature>
<protein>
    <submittedName>
        <fullName evidence="2">Uncharacterized protein</fullName>
    </submittedName>
</protein>
<evidence type="ECO:0000256" key="1">
    <source>
        <dbReference type="SAM" id="MobiDB-lite"/>
    </source>
</evidence>
<accession>A0A4Y3R6Y7</accession>
<dbReference type="OrthoDB" id="4329518at2"/>
<dbReference type="PROSITE" id="PS51257">
    <property type="entry name" value="PROKAR_LIPOPROTEIN"/>
    <property type="match status" value="1"/>
</dbReference>
<dbReference type="AlphaFoldDB" id="A0A4Y3R6Y7"/>
<feature type="compositionally biased region" description="Basic and acidic residues" evidence="1">
    <location>
        <begin position="76"/>
        <end position="94"/>
    </location>
</feature>
<evidence type="ECO:0000313" key="3">
    <source>
        <dbReference type="Proteomes" id="UP000319210"/>
    </source>
</evidence>
<name>A0A4Y3R6Y7_STRCI</name>
<comment type="caution">
    <text evidence="2">The sequence shown here is derived from an EMBL/GenBank/DDBJ whole genome shotgun (WGS) entry which is preliminary data.</text>
</comment>
<gene>
    <name evidence="2" type="ORF">SCA03_56800</name>
</gene>
<sequence>MKWDDLTLVILAVFGCFTLLLTQISEVLSKLPQIIRAWRQVRRELSNGIESNPPSALGSSSRPGAPAVDSCGGENHNPEGPEARREEHGPSQND</sequence>
<dbReference type="EMBL" id="BJMM01000043">
    <property type="protein sequence ID" value="GEB53129.1"/>
    <property type="molecule type" value="Genomic_DNA"/>
</dbReference>
<feature type="region of interest" description="Disordered" evidence="1">
    <location>
        <begin position="47"/>
        <end position="94"/>
    </location>
</feature>
<organism evidence="2 3">
    <name type="scientific">Streptomyces cacaoi</name>
    <dbReference type="NCBI Taxonomy" id="1898"/>
    <lineage>
        <taxon>Bacteria</taxon>
        <taxon>Bacillati</taxon>
        <taxon>Actinomycetota</taxon>
        <taxon>Actinomycetes</taxon>
        <taxon>Kitasatosporales</taxon>
        <taxon>Streptomycetaceae</taxon>
        <taxon>Streptomyces</taxon>
    </lineage>
</organism>
<keyword evidence="3" id="KW-1185">Reference proteome</keyword>
<dbReference type="Proteomes" id="UP000319210">
    <property type="component" value="Unassembled WGS sequence"/>
</dbReference>
<reference evidence="2 3" key="1">
    <citation type="submission" date="2019-06" db="EMBL/GenBank/DDBJ databases">
        <title>Whole genome shotgun sequence of Streptomyces cacaoi subsp. cacaoi NBRC 12748.</title>
        <authorList>
            <person name="Hosoyama A."/>
            <person name="Uohara A."/>
            <person name="Ohji S."/>
            <person name="Ichikawa N."/>
        </authorList>
    </citation>
    <scope>NUCLEOTIDE SEQUENCE [LARGE SCALE GENOMIC DNA]</scope>
    <source>
        <strain evidence="2 3">NBRC 12748</strain>
    </source>
</reference>